<dbReference type="EMBL" id="UFSM01000001">
    <property type="protein sequence ID" value="SUU91316.1"/>
    <property type="molecule type" value="Genomic_DNA"/>
</dbReference>
<keyword evidence="2" id="KW-1133">Transmembrane helix</keyword>
<protein>
    <submittedName>
        <fullName evidence="3">Uncharacterized protein</fullName>
    </submittedName>
</protein>
<keyword evidence="2" id="KW-0812">Transmembrane</keyword>
<accession>A0A380WSP7</accession>
<reference evidence="3 4" key="1">
    <citation type="submission" date="2018-06" db="EMBL/GenBank/DDBJ databases">
        <authorList>
            <consortium name="Pathogen Informatics"/>
            <person name="Doyle S."/>
        </authorList>
    </citation>
    <scope>NUCLEOTIDE SEQUENCE [LARGE SCALE GENOMIC DNA]</scope>
    <source>
        <strain evidence="3 4">NCTC10684</strain>
    </source>
</reference>
<dbReference type="Proteomes" id="UP000254701">
    <property type="component" value="Unassembled WGS sequence"/>
</dbReference>
<evidence type="ECO:0000313" key="3">
    <source>
        <dbReference type="EMBL" id="SUU91316.1"/>
    </source>
</evidence>
<keyword evidence="2" id="KW-0472">Membrane</keyword>
<evidence type="ECO:0000313" key="4">
    <source>
        <dbReference type="Proteomes" id="UP000254701"/>
    </source>
</evidence>
<dbReference type="AlphaFoldDB" id="A0A380WSP7"/>
<gene>
    <name evidence="3" type="ORF">NCTC10684_04579</name>
</gene>
<organism evidence="3 4">
    <name type="scientific">Aminobacter aminovorans</name>
    <name type="common">Chelatobacter heintzii</name>
    <dbReference type="NCBI Taxonomy" id="83263"/>
    <lineage>
        <taxon>Bacteria</taxon>
        <taxon>Pseudomonadati</taxon>
        <taxon>Pseudomonadota</taxon>
        <taxon>Alphaproteobacteria</taxon>
        <taxon>Hyphomicrobiales</taxon>
        <taxon>Phyllobacteriaceae</taxon>
        <taxon>Aminobacter</taxon>
    </lineage>
</organism>
<feature type="region of interest" description="Disordered" evidence="1">
    <location>
        <begin position="1"/>
        <end position="21"/>
    </location>
</feature>
<name>A0A380WSP7_AMIAI</name>
<proteinExistence type="predicted"/>
<sequence length="60" mass="6123">MPTIAAELDKTATQPLPARREEVAPRRAASFGDTLLAVGLVLYPALAAVGAIAAGLMFSA</sequence>
<evidence type="ECO:0000256" key="2">
    <source>
        <dbReference type="SAM" id="Phobius"/>
    </source>
</evidence>
<dbReference type="RefSeq" id="WP_131922221.1">
    <property type="nucleotide sequence ID" value="NZ_BAAAVY010000037.1"/>
</dbReference>
<feature type="transmembrane region" description="Helical" evidence="2">
    <location>
        <begin position="35"/>
        <end position="58"/>
    </location>
</feature>
<evidence type="ECO:0000256" key="1">
    <source>
        <dbReference type="SAM" id="MobiDB-lite"/>
    </source>
</evidence>